<evidence type="ECO:0000313" key="6">
    <source>
        <dbReference type="EMBL" id="KZS91283.1"/>
    </source>
</evidence>
<feature type="domain" description="NACHT" evidence="5">
    <location>
        <begin position="412"/>
        <end position="558"/>
    </location>
</feature>
<dbReference type="OrthoDB" id="2868770at2759"/>
<dbReference type="InterPro" id="IPR001680">
    <property type="entry name" value="WD40_rpt"/>
</dbReference>
<keyword evidence="2" id="KW-0677">Repeat</keyword>
<accession>A0A164SA45</accession>
<dbReference type="PROSITE" id="PS50004">
    <property type="entry name" value="C2"/>
    <property type="match status" value="1"/>
</dbReference>
<dbReference type="Pfam" id="PF24883">
    <property type="entry name" value="NPHP3_N"/>
    <property type="match status" value="1"/>
</dbReference>
<dbReference type="SUPFAM" id="SSF49562">
    <property type="entry name" value="C2 domain (Calcium/lipid-binding domain, CaLB)"/>
    <property type="match status" value="1"/>
</dbReference>
<dbReference type="EMBL" id="KV419416">
    <property type="protein sequence ID" value="KZS91283.1"/>
    <property type="molecule type" value="Genomic_DNA"/>
</dbReference>
<dbReference type="InterPro" id="IPR020472">
    <property type="entry name" value="WD40_PAC1"/>
</dbReference>
<dbReference type="PROSITE" id="PS50837">
    <property type="entry name" value="NACHT"/>
    <property type="match status" value="1"/>
</dbReference>
<feature type="repeat" description="WD" evidence="3">
    <location>
        <begin position="1175"/>
        <end position="1207"/>
    </location>
</feature>
<feature type="domain" description="C2" evidence="4">
    <location>
        <begin position="1"/>
        <end position="118"/>
    </location>
</feature>
<dbReference type="InterPro" id="IPR011047">
    <property type="entry name" value="Quinoprotein_ADH-like_sf"/>
</dbReference>
<feature type="repeat" description="WD" evidence="3">
    <location>
        <begin position="1079"/>
        <end position="1119"/>
    </location>
</feature>
<dbReference type="PRINTS" id="PR00320">
    <property type="entry name" value="GPROTEINBRPT"/>
</dbReference>
<feature type="repeat" description="WD" evidence="3">
    <location>
        <begin position="1216"/>
        <end position="1243"/>
    </location>
</feature>
<dbReference type="InterPro" id="IPR056884">
    <property type="entry name" value="NPHP3-like_N"/>
</dbReference>
<evidence type="ECO:0000256" key="2">
    <source>
        <dbReference type="ARBA" id="ARBA00022737"/>
    </source>
</evidence>
<dbReference type="InterPro" id="IPR002372">
    <property type="entry name" value="PQQ_rpt_dom"/>
</dbReference>
<dbReference type="Pfam" id="PF13360">
    <property type="entry name" value="PQQ_2"/>
    <property type="match status" value="1"/>
</dbReference>
<dbReference type="PANTHER" id="PTHR19848:SF8">
    <property type="entry name" value="F-BOX AND WD REPEAT DOMAIN CONTAINING 7"/>
    <property type="match status" value="1"/>
</dbReference>
<dbReference type="SUPFAM" id="SSF52540">
    <property type="entry name" value="P-loop containing nucleoside triphosphate hydrolases"/>
    <property type="match status" value="1"/>
</dbReference>
<dbReference type="SMART" id="SM00320">
    <property type="entry name" value="WD40"/>
    <property type="match status" value="14"/>
</dbReference>
<dbReference type="SUPFAM" id="SSF50998">
    <property type="entry name" value="Quinoprotein alcohol dehydrogenase-like"/>
    <property type="match status" value="1"/>
</dbReference>
<protein>
    <submittedName>
        <fullName evidence="6">WD40 repeat-like protein</fullName>
    </submittedName>
</protein>
<evidence type="ECO:0000259" key="5">
    <source>
        <dbReference type="PROSITE" id="PS50837"/>
    </source>
</evidence>
<evidence type="ECO:0000259" key="4">
    <source>
        <dbReference type="PROSITE" id="PS50004"/>
    </source>
</evidence>
<dbReference type="InterPro" id="IPR000008">
    <property type="entry name" value="C2_dom"/>
</dbReference>
<dbReference type="PANTHER" id="PTHR19848">
    <property type="entry name" value="WD40 REPEAT PROTEIN"/>
    <property type="match status" value="1"/>
</dbReference>
<dbReference type="Gene3D" id="3.40.50.300">
    <property type="entry name" value="P-loop containing nucleotide triphosphate hydrolases"/>
    <property type="match status" value="1"/>
</dbReference>
<dbReference type="CDD" id="cd00030">
    <property type="entry name" value="C2"/>
    <property type="match status" value="1"/>
</dbReference>
<dbReference type="Gene3D" id="2.130.10.10">
    <property type="entry name" value="YVTN repeat-like/Quinoprotein amine dehydrogenase"/>
    <property type="match status" value="4"/>
</dbReference>
<dbReference type="Proteomes" id="UP000076722">
    <property type="component" value="Unassembled WGS sequence"/>
</dbReference>
<evidence type="ECO:0000256" key="1">
    <source>
        <dbReference type="ARBA" id="ARBA00022574"/>
    </source>
</evidence>
<dbReference type="SUPFAM" id="SSF50978">
    <property type="entry name" value="WD40 repeat-like"/>
    <property type="match status" value="1"/>
</dbReference>
<evidence type="ECO:0000313" key="7">
    <source>
        <dbReference type="Proteomes" id="UP000076722"/>
    </source>
</evidence>
<keyword evidence="7" id="KW-1185">Reference proteome</keyword>
<dbReference type="InterPro" id="IPR035892">
    <property type="entry name" value="C2_domain_sf"/>
</dbReference>
<dbReference type="InterPro" id="IPR007111">
    <property type="entry name" value="NACHT_NTPase"/>
</dbReference>
<dbReference type="Pfam" id="PF00400">
    <property type="entry name" value="WD40"/>
    <property type="match status" value="5"/>
</dbReference>
<gene>
    <name evidence="6" type="ORF">SISNIDRAFT_487605</name>
</gene>
<feature type="repeat" description="WD" evidence="3">
    <location>
        <begin position="1340"/>
        <end position="1381"/>
    </location>
</feature>
<dbReference type="CDD" id="cd00200">
    <property type="entry name" value="WD40"/>
    <property type="match status" value="2"/>
</dbReference>
<dbReference type="PROSITE" id="PS50082">
    <property type="entry name" value="WD_REPEATS_2"/>
    <property type="match status" value="6"/>
</dbReference>
<dbReference type="InterPro" id="IPR027417">
    <property type="entry name" value="P-loop_NTPase"/>
</dbReference>
<evidence type="ECO:0000256" key="3">
    <source>
        <dbReference type="PROSITE-ProRule" id="PRU00221"/>
    </source>
</evidence>
<dbReference type="InterPro" id="IPR019775">
    <property type="entry name" value="WD40_repeat_CS"/>
</dbReference>
<reference evidence="6 7" key="1">
    <citation type="journal article" date="2016" name="Mol. Biol. Evol.">
        <title>Comparative Genomics of Early-Diverging Mushroom-Forming Fungi Provides Insights into the Origins of Lignocellulose Decay Capabilities.</title>
        <authorList>
            <person name="Nagy L.G."/>
            <person name="Riley R."/>
            <person name="Tritt A."/>
            <person name="Adam C."/>
            <person name="Daum C."/>
            <person name="Floudas D."/>
            <person name="Sun H."/>
            <person name="Yadav J.S."/>
            <person name="Pangilinan J."/>
            <person name="Larsson K.H."/>
            <person name="Matsuura K."/>
            <person name="Barry K."/>
            <person name="Labutti K."/>
            <person name="Kuo R."/>
            <person name="Ohm R.A."/>
            <person name="Bhattacharya S.S."/>
            <person name="Shirouzu T."/>
            <person name="Yoshinaga Y."/>
            <person name="Martin F.M."/>
            <person name="Grigoriev I.V."/>
            <person name="Hibbett D.S."/>
        </authorList>
    </citation>
    <scope>NUCLEOTIDE SEQUENCE [LARGE SCALE GENOMIC DNA]</scope>
    <source>
        <strain evidence="6 7">HHB9708</strain>
    </source>
</reference>
<dbReference type="InterPro" id="IPR036322">
    <property type="entry name" value="WD40_repeat_dom_sf"/>
</dbReference>
<sequence length="1639" mass="182215">MSAPVDASIARPKDIPSSERKLRISNISGSSFPPLSLLKLSKGYYVVFECTEKLQKTEPPKRTELIEWNHEFTWNEPGPALKLKVYAHSFLGKDSLIFESTEPVESLRPSTVSLARSFGKANGNGKESVIRFTIDLSGGAIANNLATPDVQESMDDVEALREKLRLVQVKDGPAVANFGGIVDSVGPISDALGTFFQNVGVFMNLMDTLSTVHPYAEVAWKAISLGYKIVNNEVRRREKLRDLIVTVDDTCQFIVRFGILKKDDLLQSVVDRLIQQTLACGHFIADYLSNGGFWSSAVENALEDPGETMDQYRAKFLELMRVLGAQIDVKTQHSIEELASSVRHLELLTTTAREELTKSIEKTNMEEVFKDFHYAGGAKFRAEKICLEGTRVDAIERLIKWANRTDNSTTASIFWIKGVAGSGKSTLAHTLGHYLESQKRLGSSFFFDAARQADHGPTTLIPTIALDLADRCGPWRKYLYEQVADDKALRTSDSISEQFTKFLLQPAKQVPFVGPILLIIDGLDESGDQKERADLLKFAIGGFSKLPSNFRILVTSRPEEDINDLFSSLPPENILDTNAISQTSQDHDIRIFIENKLSSLKEKRVSPKEGVWEKQIEDLVKKSEGLFEWARLACDIITQASGLAIDTRFEYALNTSDGLYGLYDKCLTALFLPPGNPVDMSDRVRQVLGCVMTAEEPLTFNDLVRLLEGEIDKETVESIIRSLGSLLSAPANGSTPIKPLHTSFRDFLNNKERSTVFYVDPPSQHASLALFCLRVMNRGLKFNIFGFRTSHEVNEDVKDLKGRIMRSGSHTLSYACRNWAMHLVKADFDEDLASALREFCEKNILSWLEVVSLISKISYMRRYIRYMIRWFEVQAKDRTFAKIGQDIENFVFEFEEVIKQSVPHTYLSALACCSEQNWIKRQYRDRFPNLLTIESDRTRAVDATEKLLYGTFKIEHPRHTVVACFSPDSRHVVSANDSGALQCWDWQSGSCVWSQQAHGNIEGLLFSSGGTFIASASQDGTIQVHNPQDGKLLFKTIDVPDAPYSLAISPDQQSLASGTKHGHIYVYNANTGELRNSKQEAHRAGIDCVAFSQAGRLVSTSSDGTMRLWDIDTLEENGMPFRDSAANIWGVCLSRDGSVAYSCFADGTVRAWDLVAQTEIWRSQEPEINATNFISVTLSADERYLASSARNGAVRLWDPATGHPISESLPNIHGVVSHIKFSADGKYLIGGSQYATIHIWNVEKAIGSPPSSKSTSPRLPREITYVVLSPDSKFVAFGGMDLISIWDRKTGESSLVRLTGGVTVGLLAFSADGQRLAYADSRQTIGVWHTTKRCALTLPLRGHSRSLKCMSWSPDGMFLVSSAEDGSIIVWDITRSQILTSIDIANASLCNEVIFSHSMDQIISAHVDGAVRLWRLKNGQSVGDPLKCGEKQLWSMALSPNDHRTLAAVSGNGTIYRWNTETATRIGEPISGHNDEVNIVTYSHDGRKFATGSDDYSIRIWDTESGEPIGEALYGCQSTILTLAFSADGNEIVSVTYNGLVFVWDISQKTPTPAPSKNRFMLVDDGWAYSLDEDGFGDRLFWLPYRFRAGLATEPNLKVISLRDPDAPPTQINLDRFVHGEQWTSCRASADSVSSSTKS</sequence>
<dbReference type="STRING" id="1314777.A0A164SA45"/>
<dbReference type="PROSITE" id="PS00678">
    <property type="entry name" value="WD_REPEATS_1"/>
    <property type="match status" value="4"/>
</dbReference>
<proteinExistence type="predicted"/>
<name>A0A164SA45_9AGAM</name>
<dbReference type="InterPro" id="IPR015943">
    <property type="entry name" value="WD40/YVTN_repeat-like_dom_sf"/>
</dbReference>
<feature type="repeat" description="WD" evidence="3">
    <location>
        <begin position="1470"/>
        <end position="1511"/>
    </location>
</feature>
<feature type="repeat" description="WD" evidence="3">
    <location>
        <begin position="1513"/>
        <end position="1554"/>
    </location>
</feature>
<dbReference type="PROSITE" id="PS50294">
    <property type="entry name" value="WD_REPEATS_REGION"/>
    <property type="match status" value="3"/>
</dbReference>
<keyword evidence="1 3" id="KW-0853">WD repeat</keyword>
<organism evidence="6 7">
    <name type="scientific">Sistotremastrum niveocremeum HHB9708</name>
    <dbReference type="NCBI Taxonomy" id="1314777"/>
    <lineage>
        <taxon>Eukaryota</taxon>
        <taxon>Fungi</taxon>
        <taxon>Dikarya</taxon>
        <taxon>Basidiomycota</taxon>
        <taxon>Agaricomycotina</taxon>
        <taxon>Agaricomycetes</taxon>
        <taxon>Sistotremastrales</taxon>
        <taxon>Sistotremastraceae</taxon>
        <taxon>Sertulicium</taxon>
        <taxon>Sertulicium niveocremeum</taxon>
    </lineage>
</organism>